<dbReference type="RefSeq" id="WP_284195592.1">
    <property type="nucleotide sequence ID" value="NZ_BSOG01000001.1"/>
</dbReference>
<dbReference type="InterPro" id="IPR012337">
    <property type="entry name" value="RNaseH-like_sf"/>
</dbReference>
<feature type="domain" description="Transposase IS4-like" evidence="1">
    <location>
        <begin position="80"/>
        <end position="234"/>
    </location>
</feature>
<accession>A0ABQ5YDF6</accession>
<gene>
    <name evidence="2" type="ORF">GCM10007907_12620</name>
</gene>
<evidence type="ECO:0000259" key="1">
    <source>
        <dbReference type="Pfam" id="PF01609"/>
    </source>
</evidence>
<reference evidence="3" key="1">
    <citation type="journal article" date="2019" name="Int. J. Syst. Evol. Microbiol.">
        <title>The Global Catalogue of Microorganisms (GCM) 10K type strain sequencing project: providing services to taxonomists for standard genome sequencing and annotation.</title>
        <authorList>
            <consortium name="The Broad Institute Genomics Platform"/>
            <consortium name="The Broad Institute Genome Sequencing Center for Infectious Disease"/>
            <person name="Wu L."/>
            <person name="Ma J."/>
        </authorList>
    </citation>
    <scope>NUCLEOTIDE SEQUENCE [LARGE SCALE GENOMIC DNA]</scope>
    <source>
        <strain evidence="3">NBRC 110044</strain>
    </source>
</reference>
<protein>
    <recommendedName>
        <fullName evidence="1">Transposase IS4-like domain-containing protein</fullName>
    </recommendedName>
</protein>
<dbReference type="InterPro" id="IPR002559">
    <property type="entry name" value="Transposase_11"/>
</dbReference>
<sequence length="284" mass="31643">MWCRSGKPHSNPLIPRWRGLCLVAGDGSSLRFGLRINHVPHAAMRDQLAFCLHLPGADLMLAGALRGPLENERQMLFEQLDRLGHDDLLLLDRGNAARWLVAALNQRSIRFCMRVVGSGYACVHDLLRSGEAERMVILTAPNRSNAADYDCPATPQTMHLIRHLTPNSQVSVLMSNLLDSAAFPATLFGDLYHQRWRIEEAFKRLKCRLNLEHVSGLSHLAVAQDFAARVLCDNLQVLTSLAAQAMLKPIRCSSLFCRCYRCAPLGRLICSPKPWTGSRKGLLG</sequence>
<dbReference type="Pfam" id="PF01609">
    <property type="entry name" value="DDE_Tnp_1"/>
    <property type="match status" value="1"/>
</dbReference>
<dbReference type="SUPFAM" id="SSF53098">
    <property type="entry name" value="Ribonuclease H-like"/>
    <property type="match status" value="1"/>
</dbReference>
<evidence type="ECO:0000313" key="2">
    <source>
        <dbReference type="EMBL" id="GLR12472.1"/>
    </source>
</evidence>
<proteinExistence type="predicted"/>
<name>A0ABQ5YDF6_9NEIS</name>
<keyword evidence="3" id="KW-1185">Reference proteome</keyword>
<organism evidence="2 3">
    <name type="scientific">Chitinimonas prasina</name>
    <dbReference type="NCBI Taxonomy" id="1434937"/>
    <lineage>
        <taxon>Bacteria</taxon>
        <taxon>Pseudomonadati</taxon>
        <taxon>Pseudomonadota</taxon>
        <taxon>Betaproteobacteria</taxon>
        <taxon>Neisseriales</taxon>
        <taxon>Chitinibacteraceae</taxon>
        <taxon>Chitinimonas</taxon>
    </lineage>
</organism>
<evidence type="ECO:0000313" key="3">
    <source>
        <dbReference type="Proteomes" id="UP001156706"/>
    </source>
</evidence>
<dbReference type="Proteomes" id="UP001156706">
    <property type="component" value="Unassembled WGS sequence"/>
</dbReference>
<comment type="caution">
    <text evidence="2">The sequence shown here is derived from an EMBL/GenBank/DDBJ whole genome shotgun (WGS) entry which is preliminary data.</text>
</comment>
<dbReference type="EMBL" id="BSOG01000001">
    <property type="protein sequence ID" value="GLR12472.1"/>
    <property type="molecule type" value="Genomic_DNA"/>
</dbReference>